<dbReference type="AlphaFoldDB" id="A0A382QQ00"/>
<reference evidence="1" key="1">
    <citation type="submission" date="2018-05" db="EMBL/GenBank/DDBJ databases">
        <authorList>
            <person name="Lanie J.A."/>
            <person name="Ng W.-L."/>
            <person name="Kazmierczak K.M."/>
            <person name="Andrzejewski T.M."/>
            <person name="Davidsen T.M."/>
            <person name="Wayne K.J."/>
            <person name="Tettelin H."/>
            <person name="Glass J.I."/>
            <person name="Rusch D."/>
            <person name="Podicherti R."/>
            <person name="Tsui H.-C.T."/>
            <person name="Winkler M.E."/>
        </authorList>
    </citation>
    <scope>NUCLEOTIDE SEQUENCE</scope>
</reference>
<sequence length="35" mass="3819">MAYLAIGGVAGVNRLGNCLFRIMFVSSRLYSLLLV</sequence>
<evidence type="ECO:0000313" key="1">
    <source>
        <dbReference type="EMBL" id="SVC87584.1"/>
    </source>
</evidence>
<proteinExistence type="predicted"/>
<gene>
    <name evidence="1" type="ORF">METZ01_LOCUS340438</name>
</gene>
<organism evidence="1">
    <name type="scientific">marine metagenome</name>
    <dbReference type="NCBI Taxonomy" id="408172"/>
    <lineage>
        <taxon>unclassified sequences</taxon>
        <taxon>metagenomes</taxon>
        <taxon>ecological metagenomes</taxon>
    </lineage>
</organism>
<dbReference type="EMBL" id="UINC01116085">
    <property type="protein sequence ID" value="SVC87584.1"/>
    <property type="molecule type" value="Genomic_DNA"/>
</dbReference>
<protein>
    <submittedName>
        <fullName evidence="1">Uncharacterized protein</fullName>
    </submittedName>
</protein>
<name>A0A382QQ00_9ZZZZ</name>
<accession>A0A382QQ00</accession>